<organism evidence="1 2">
    <name type="scientific">Trifolium medium</name>
    <dbReference type="NCBI Taxonomy" id="97028"/>
    <lineage>
        <taxon>Eukaryota</taxon>
        <taxon>Viridiplantae</taxon>
        <taxon>Streptophyta</taxon>
        <taxon>Embryophyta</taxon>
        <taxon>Tracheophyta</taxon>
        <taxon>Spermatophyta</taxon>
        <taxon>Magnoliopsida</taxon>
        <taxon>eudicotyledons</taxon>
        <taxon>Gunneridae</taxon>
        <taxon>Pentapetalae</taxon>
        <taxon>rosids</taxon>
        <taxon>fabids</taxon>
        <taxon>Fabales</taxon>
        <taxon>Fabaceae</taxon>
        <taxon>Papilionoideae</taxon>
        <taxon>50 kb inversion clade</taxon>
        <taxon>NPAAA clade</taxon>
        <taxon>Hologalegina</taxon>
        <taxon>IRL clade</taxon>
        <taxon>Trifolieae</taxon>
        <taxon>Trifolium</taxon>
    </lineage>
</organism>
<protein>
    <submittedName>
        <fullName evidence="1">Uncharacterized protein</fullName>
    </submittedName>
</protein>
<name>A0A392S1G1_9FABA</name>
<reference evidence="1 2" key="1">
    <citation type="journal article" date="2018" name="Front. Plant Sci.">
        <title>Red Clover (Trifolium pratense) and Zigzag Clover (T. medium) - A Picture of Genomic Similarities and Differences.</title>
        <authorList>
            <person name="Dluhosova J."/>
            <person name="Istvanek J."/>
            <person name="Nedelnik J."/>
            <person name="Repkova J."/>
        </authorList>
    </citation>
    <scope>NUCLEOTIDE SEQUENCE [LARGE SCALE GENOMIC DNA]</scope>
    <source>
        <strain evidence="2">cv. 10/8</strain>
        <tissue evidence="1">Leaf</tissue>
    </source>
</reference>
<dbReference type="AlphaFoldDB" id="A0A392S1G1"/>
<comment type="caution">
    <text evidence="1">The sequence shown here is derived from an EMBL/GenBank/DDBJ whole genome shotgun (WGS) entry which is preliminary data.</text>
</comment>
<dbReference type="EMBL" id="LXQA010307837">
    <property type="protein sequence ID" value="MCI42711.1"/>
    <property type="molecule type" value="Genomic_DNA"/>
</dbReference>
<keyword evidence="2" id="KW-1185">Reference proteome</keyword>
<evidence type="ECO:0000313" key="1">
    <source>
        <dbReference type="EMBL" id="MCI42711.1"/>
    </source>
</evidence>
<feature type="non-terminal residue" evidence="1">
    <location>
        <position position="47"/>
    </location>
</feature>
<evidence type="ECO:0000313" key="2">
    <source>
        <dbReference type="Proteomes" id="UP000265520"/>
    </source>
</evidence>
<sequence>MRIITRGKEDKPEVMALAVQANARMKGCDNKNKSACTHCNKEGHDEA</sequence>
<accession>A0A392S1G1</accession>
<dbReference type="Proteomes" id="UP000265520">
    <property type="component" value="Unassembled WGS sequence"/>
</dbReference>
<proteinExistence type="predicted"/>